<accession>A0A0D0AG12</accession>
<gene>
    <name evidence="2" type="ORF">CY34DRAFT_18541</name>
</gene>
<dbReference type="AlphaFoldDB" id="A0A0D0AG12"/>
<name>A0A0D0AG12_9AGAM</name>
<feature type="region of interest" description="Disordered" evidence="1">
    <location>
        <begin position="132"/>
        <end position="152"/>
    </location>
</feature>
<dbReference type="InParanoid" id="A0A0D0AG12"/>
<keyword evidence="3" id="KW-1185">Reference proteome</keyword>
<sequence length="227" mass="24950">MSAKTICRDCNQEENESPSPTLSKYCTRKPVPPPSQLHLSPLEALVCSSLPLPPLHHRHLPQVMRQLQARSQLQRPRRDLRPPPALLLPMPPVTPFHEPFLRRYHLPQIPKPSPLHELLLASPQIPVLGVLSHSGASPTGNPSPLLSQQPASDALALPSSARKGLLGESVFLFRGHITSMIAQPCASSAQCSPLPPPALFLPKPPMAPPHRLFVLYHPPQIPKVRQL</sequence>
<dbReference type="HOGENOM" id="CLU_1220397_0_0_1"/>
<reference evidence="3" key="2">
    <citation type="submission" date="2015-01" db="EMBL/GenBank/DDBJ databases">
        <title>Evolutionary Origins and Diversification of the Mycorrhizal Mutualists.</title>
        <authorList>
            <consortium name="DOE Joint Genome Institute"/>
            <consortium name="Mycorrhizal Genomics Consortium"/>
            <person name="Kohler A."/>
            <person name="Kuo A."/>
            <person name="Nagy L.G."/>
            <person name="Floudas D."/>
            <person name="Copeland A."/>
            <person name="Barry K.W."/>
            <person name="Cichocki N."/>
            <person name="Veneault-Fourrey C."/>
            <person name="LaButti K."/>
            <person name="Lindquist E.A."/>
            <person name="Lipzen A."/>
            <person name="Lundell T."/>
            <person name="Morin E."/>
            <person name="Murat C."/>
            <person name="Riley R."/>
            <person name="Ohm R."/>
            <person name="Sun H."/>
            <person name="Tunlid A."/>
            <person name="Henrissat B."/>
            <person name="Grigoriev I.V."/>
            <person name="Hibbett D.S."/>
            <person name="Martin F."/>
        </authorList>
    </citation>
    <scope>NUCLEOTIDE SEQUENCE [LARGE SCALE GENOMIC DNA]</scope>
    <source>
        <strain evidence="3">UH-Slu-Lm8-n1</strain>
    </source>
</reference>
<dbReference type="OrthoDB" id="10600618at2759"/>
<organism evidence="2 3">
    <name type="scientific">Suillus luteus UH-Slu-Lm8-n1</name>
    <dbReference type="NCBI Taxonomy" id="930992"/>
    <lineage>
        <taxon>Eukaryota</taxon>
        <taxon>Fungi</taxon>
        <taxon>Dikarya</taxon>
        <taxon>Basidiomycota</taxon>
        <taxon>Agaricomycotina</taxon>
        <taxon>Agaricomycetes</taxon>
        <taxon>Agaricomycetidae</taxon>
        <taxon>Boletales</taxon>
        <taxon>Suillineae</taxon>
        <taxon>Suillaceae</taxon>
        <taxon>Suillus</taxon>
    </lineage>
</organism>
<feature type="compositionally biased region" description="Basic and acidic residues" evidence="1">
    <location>
        <begin position="1"/>
        <end position="11"/>
    </location>
</feature>
<feature type="compositionally biased region" description="Polar residues" evidence="1">
    <location>
        <begin position="134"/>
        <end position="149"/>
    </location>
</feature>
<dbReference type="Proteomes" id="UP000054485">
    <property type="component" value="Unassembled WGS sequence"/>
</dbReference>
<feature type="region of interest" description="Disordered" evidence="1">
    <location>
        <begin position="1"/>
        <end position="33"/>
    </location>
</feature>
<evidence type="ECO:0000256" key="1">
    <source>
        <dbReference type="SAM" id="MobiDB-lite"/>
    </source>
</evidence>
<dbReference type="EMBL" id="KN836006">
    <property type="protein sequence ID" value="KIK33167.1"/>
    <property type="molecule type" value="Genomic_DNA"/>
</dbReference>
<evidence type="ECO:0000313" key="2">
    <source>
        <dbReference type="EMBL" id="KIK33167.1"/>
    </source>
</evidence>
<proteinExistence type="predicted"/>
<reference evidence="2 3" key="1">
    <citation type="submission" date="2014-04" db="EMBL/GenBank/DDBJ databases">
        <authorList>
            <consortium name="DOE Joint Genome Institute"/>
            <person name="Kuo A."/>
            <person name="Ruytinx J."/>
            <person name="Rineau F."/>
            <person name="Colpaert J."/>
            <person name="Kohler A."/>
            <person name="Nagy L.G."/>
            <person name="Floudas D."/>
            <person name="Copeland A."/>
            <person name="Barry K.W."/>
            <person name="Cichocki N."/>
            <person name="Veneault-Fourrey C."/>
            <person name="LaButti K."/>
            <person name="Lindquist E.A."/>
            <person name="Lipzen A."/>
            <person name="Lundell T."/>
            <person name="Morin E."/>
            <person name="Murat C."/>
            <person name="Sun H."/>
            <person name="Tunlid A."/>
            <person name="Henrissat B."/>
            <person name="Grigoriev I.V."/>
            <person name="Hibbett D.S."/>
            <person name="Martin F."/>
            <person name="Nordberg H.P."/>
            <person name="Cantor M.N."/>
            <person name="Hua S.X."/>
        </authorList>
    </citation>
    <scope>NUCLEOTIDE SEQUENCE [LARGE SCALE GENOMIC DNA]</scope>
    <source>
        <strain evidence="2 3">UH-Slu-Lm8-n1</strain>
    </source>
</reference>
<evidence type="ECO:0000313" key="3">
    <source>
        <dbReference type="Proteomes" id="UP000054485"/>
    </source>
</evidence>
<protein>
    <submittedName>
        <fullName evidence="2">Uncharacterized protein</fullName>
    </submittedName>
</protein>